<dbReference type="InterPro" id="IPR016156">
    <property type="entry name" value="FAD/NAD-linked_Rdtase_dimer_sf"/>
</dbReference>
<dbReference type="Gene3D" id="3.30.390.30">
    <property type="match status" value="1"/>
</dbReference>
<dbReference type="PIRSF" id="PIRSF000350">
    <property type="entry name" value="Mercury_reductase_MerA"/>
    <property type="match status" value="1"/>
</dbReference>
<dbReference type="RefSeq" id="WP_056977492.1">
    <property type="nucleotide sequence ID" value="NZ_AYZR01000004.1"/>
</dbReference>
<dbReference type="InterPro" id="IPR050151">
    <property type="entry name" value="Class-I_Pyr_Nuc-Dis_Oxidored"/>
</dbReference>
<dbReference type="SUPFAM" id="SSF55424">
    <property type="entry name" value="FAD/NAD-linked reductases, dimerisation (C-terminal) domain"/>
    <property type="match status" value="1"/>
</dbReference>
<organism evidence="9 10">
    <name type="scientific">Lentilactobacillus senioris DSM 24302 = JCM 17472</name>
    <dbReference type="NCBI Taxonomy" id="1423802"/>
    <lineage>
        <taxon>Bacteria</taxon>
        <taxon>Bacillati</taxon>
        <taxon>Bacillota</taxon>
        <taxon>Bacilli</taxon>
        <taxon>Lactobacillales</taxon>
        <taxon>Lactobacillaceae</taxon>
        <taxon>Lentilactobacillus</taxon>
    </lineage>
</organism>
<evidence type="ECO:0000259" key="8">
    <source>
        <dbReference type="Pfam" id="PF07992"/>
    </source>
</evidence>
<evidence type="ECO:0000256" key="5">
    <source>
        <dbReference type="PIRSR" id="PIRSR000350-3"/>
    </source>
</evidence>
<dbReference type="PANTHER" id="PTHR22912:SF217">
    <property type="entry name" value="DIHYDROLIPOYL DEHYDROGENASE"/>
    <property type="match status" value="1"/>
</dbReference>
<comment type="cofactor">
    <cofactor evidence="5">
        <name>FAD</name>
        <dbReference type="ChEBI" id="CHEBI:57692"/>
    </cofactor>
    <text evidence="5">Binds 1 FAD per subunit.</text>
</comment>
<feature type="binding site" evidence="5">
    <location>
        <position position="257"/>
    </location>
    <ligand>
        <name>NAD(+)</name>
        <dbReference type="ChEBI" id="CHEBI:57540"/>
    </ligand>
</feature>
<evidence type="ECO:0000313" key="9">
    <source>
        <dbReference type="EMBL" id="KRM94330.1"/>
    </source>
</evidence>
<evidence type="ECO:0000256" key="3">
    <source>
        <dbReference type="ARBA" id="ARBA00022827"/>
    </source>
</evidence>
<comment type="caution">
    <text evidence="9">The sequence shown here is derived from an EMBL/GenBank/DDBJ whole genome shotgun (WGS) entry which is preliminary data.</text>
</comment>
<evidence type="ECO:0000259" key="7">
    <source>
        <dbReference type="Pfam" id="PF02852"/>
    </source>
</evidence>
<keyword evidence="2" id="KW-0285">Flavoprotein</keyword>
<protein>
    <recommendedName>
        <fullName evidence="11">Glutathione reductase</fullName>
    </recommendedName>
</protein>
<proteinExistence type="inferred from homology"/>
<reference evidence="9 10" key="1">
    <citation type="journal article" date="2015" name="Genome Announc.">
        <title>Expanding the biotechnology potential of lactobacilli through comparative genomics of 213 strains and associated genera.</title>
        <authorList>
            <person name="Sun Z."/>
            <person name="Harris H.M."/>
            <person name="McCann A."/>
            <person name="Guo C."/>
            <person name="Argimon S."/>
            <person name="Zhang W."/>
            <person name="Yang X."/>
            <person name="Jeffery I.B."/>
            <person name="Cooney J.C."/>
            <person name="Kagawa T.F."/>
            <person name="Liu W."/>
            <person name="Song Y."/>
            <person name="Salvetti E."/>
            <person name="Wrobel A."/>
            <person name="Rasinkangas P."/>
            <person name="Parkhill J."/>
            <person name="Rea M.C."/>
            <person name="O'Sullivan O."/>
            <person name="Ritari J."/>
            <person name="Douillard F.P."/>
            <person name="Paul Ross R."/>
            <person name="Yang R."/>
            <person name="Briner A.E."/>
            <person name="Felis G.E."/>
            <person name="de Vos W.M."/>
            <person name="Barrangou R."/>
            <person name="Klaenhammer T.R."/>
            <person name="Caufield P.W."/>
            <person name="Cui Y."/>
            <person name="Zhang H."/>
            <person name="O'Toole P.W."/>
        </authorList>
    </citation>
    <scope>NUCLEOTIDE SEQUENCE [LARGE SCALE GENOMIC DNA]</scope>
    <source>
        <strain evidence="9 10">DSM 24302</strain>
    </source>
</reference>
<evidence type="ECO:0008006" key="11">
    <source>
        <dbReference type="Google" id="ProtNLM"/>
    </source>
</evidence>
<accession>A0A0R2CSN0</accession>
<gene>
    <name evidence="9" type="ORF">FC56_GL001283</name>
</gene>
<dbReference type="InterPro" id="IPR036188">
    <property type="entry name" value="FAD/NAD-bd_sf"/>
</dbReference>
<dbReference type="GO" id="GO:0006103">
    <property type="term" value="P:2-oxoglutarate metabolic process"/>
    <property type="evidence" value="ECO:0007669"/>
    <property type="project" value="TreeGrafter"/>
</dbReference>
<feature type="disulfide bond" description="Redox-active" evidence="6">
    <location>
        <begin position="40"/>
        <end position="45"/>
    </location>
</feature>
<dbReference type="GO" id="GO:0004148">
    <property type="term" value="F:dihydrolipoyl dehydrogenase (NADH) activity"/>
    <property type="evidence" value="ECO:0007669"/>
    <property type="project" value="TreeGrafter"/>
</dbReference>
<dbReference type="InterPro" id="IPR004099">
    <property type="entry name" value="Pyr_nucl-diS_OxRdtase_dimer"/>
</dbReference>
<evidence type="ECO:0000256" key="4">
    <source>
        <dbReference type="ARBA" id="ARBA00023027"/>
    </source>
</evidence>
<dbReference type="SUPFAM" id="SSF51905">
    <property type="entry name" value="FAD/NAD(P)-binding domain"/>
    <property type="match status" value="1"/>
</dbReference>
<dbReference type="AlphaFoldDB" id="A0A0R2CSN0"/>
<keyword evidence="5" id="KW-0547">Nucleotide-binding</keyword>
<evidence type="ECO:0000256" key="2">
    <source>
        <dbReference type="ARBA" id="ARBA00022630"/>
    </source>
</evidence>
<evidence type="ECO:0000256" key="1">
    <source>
        <dbReference type="ARBA" id="ARBA00007532"/>
    </source>
</evidence>
<feature type="domain" description="Pyridine nucleotide-disulphide oxidoreductase dimerisation" evidence="7">
    <location>
        <begin position="335"/>
        <end position="438"/>
    </location>
</feature>
<sequence length="443" mass="48528">MDFDVLFIGSGQGAYNGAIPMSQAGLKVAVAEEGRFGGVCTNRGCNAKITLDRPVEILRQVEQLQEKGFNGAPILNWEDLMAHKHEVIDGLSESNRMKLVNAGVTILTGHAKFVDDHTVSIDGHHYSSTKIVIVSGQHPHQMEIPGSELFHDSTDFLVTEHLPAKMAIIGGGYVAMESATIANAFGCDVTVILRGTKVLRGFYQPYVQKIISDLQSRGVKFNFSESIEQARQTTAGIQLNGTDGYQLTADYVLDASGRRPNVQNMDLDRIGLKFDEATGIEVDDHLQTNVPGIYATGDVIQKTVPKITPTAIFESLYLSHLFKQETTAAINYPAIPHTVFTSPRIAAVGVEVAEAKAHPEKYHIVEFDYATDWFRQVGNETNGGITIVYDADNIVVGAVSYGNDAVETINGLTDIIENKTSHEDVERLLYIFPSIAHSYMRKV</sequence>
<name>A0A0R2CSN0_9LACO</name>
<dbReference type="InterPro" id="IPR001100">
    <property type="entry name" value="Pyr_nuc-diS_OxRdtase"/>
</dbReference>
<dbReference type="GO" id="GO:0050660">
    <property type="term" value="F:flavin adenine dinucleotide binding"/>
    <property type="evidence" value="ECO:0007669"/>
    <property type="project" value="TreeGrafter"/>
</dbReference>
<dbReference type="Pfam" id="PF02852">
    <property type="entry name" value="Pyr_redox_dim"/>
    <property type="match status" value="1"/>
</dbReference>
<feature type="domain" description="FAD/NAD(P)-binding" evidence="8">
    <location>
        <begin position="3"/>
        <end position="312"/>
    </location>
</feature>
<dbReference type="PRINTS" id="PR00368">
    <property type="entry name" value="FADPNR"/>
</dbReference>
<dbReference type="Pfam" id="PF07992">
    <property type="entry name" value="Pyr_redox_2"/>
    <property type="match status" value="1"/>
</dbReference>
<feature type="binding site" evidence="5">
    <location>
        <begin position="170"/>
        <end position="177"/>
    </location>
    <ligand>
        <name>NAD(+)</name>
        <dbReference type="ChEBI" id="CHEBI:57540"/>
    </ligand>
</feature>
<feature type="binding site" evidence="5">
    <location>
        <position position="298"/>
    </location>
    <ligand>
        <name>FAD</name>
        <dbReference type="ChEBI" id="CHEBI:57692"/>
    </ligand>
</feature>
<dbReference type="Gene3D" id="3.50.50.60">
    <property type="entry name" value="FAD/NAD(P)-binding domain"/>
    <property type="match status" value="2"/>
</dbReference>
<evidence type="ECO:0000313" key="10">
    <source>
        <dbReference type="Proteomes" id="UP000051256"/>
    </source>
</evidence>
<dbReference type="STRING" id="1423802.FC56_GL001283"/>
<dbReference type="PANTHER" id="PTHR22912">
    <property type="entry name" value="DISULFIDE OXIDOREDUCTASE"/>
    <property type="match status" value="1"/>
</dbReference>
<dbReference type="PRINTS" id="PR00411">
    <property type="entry name" value="PNDRDTASEI"/>
</dbReference>
<dbReference type="Proteomes" id="UP000051256">
    <property type="component" value="Unassembled WGS sequence"/>
</dbReference>
<keyword evidence="10" id="KW-1185">Reference proteome</keyword>
<dbReference type="EMBL" id="AYZR01000004">
    <property type="protein sequence ID" value="KRM94330.1"/>
    <property type="molecule type" value="Genomic_DNA"/>
</dbReference>
<keyword evidence="4 5" id="KW-0520">NAD</keyword>
<comment type="similarity">
    <text evidence="1">Belongs to the class-I pyridine nucleotide-disulfide oxidoreductase family.</text>
</comment>
<keyword evidence="3 5" id="KW-0274">FAD</keyword>
<dbReference type="InterPro" id="IPR023753">
    <property type="entry name" value="FAD/NAD-binding_dom"/>
</dbReference>
<dbReference type="PATRIC" id="fig|1423802.4.peg.1302"/>
<evidence type="ECO:0000256" key="6">
    <source>
        <dbReference type="PIRSR" id="PIRSR000350-4"/>
    </source>
</evidence>